<keyword evidence="1" id="KW-0175">Coiled coil</keyword>
<dbReference type="EMBL" id="JAPDRK010000012">
    <property type="protein sequence ID" value="KAJ9607031.1"/>
    <property type="molecule type" value="Genomic_DNA"/>
</dbReference>
<feature type="compositionally biased region" description="Polar residues" evidence="2">
    <location>
        <begin position="72"/>
        <end position="84"/>
    </location>
</feature>
<organism evidence="3 4">
    <name type="scientific">Cladophialophora chaetospira</name>
    <dbReference type="NCBI Taxonomy" id="386627"/>
    <lineage>
        <taxon>Eukaryota</taxon>
        <taxon>Fungi</taxon>
        <taxon>Dikarya</taxon>
        <taxon>Ascomycota</taxon>
        <taxon>Pezizomycotina</taxon>
        <taxon>Eurotiomycetes</taxon>
        <taxon>Chaetothyriomycetidae</taxon>
        <taxon>Chaetothyriales</taxon>
        <taxon>Herpotrichiellaceae</taxon>
        <taxon>Cladophialophora</taxon>
    </lineage>
</organism>
<protein>
    <submittedName>
        <fullName evidence="3">Uncharacterized protein</fullName>
    </submittedName>
</protein>
<dbReference type="Proteomes" id="UP001172673">
    <property type="component" value="Unassembled WGS sequence"/>
</dbReference>
<reference evidence="3" key="1">
    <citation type="submission" date="2022-10" db="EMBL/GenBank/DDBJ databases">
        <title>Culturing micro-colonial fungi from biological soil crusts in the Mojave desert and describing Neophaeococcomyces mojavensis, and introducing the new genera and species Taxawa tesnikishii.</title>
        <authorList>
            <person name="Kurbessoian T."/>
            <person name="Stajich J.E."/>
        </authorList>
    </citation>
    <scope>NUCLEOTIDE SEQUENCE</scope>
    <source>
        <strain evidence="3">TK_41</strain>
    </source>
</reference>
<evidence type="ECO:0000256" key="2">
    <source>
        <dbReference type="SAM" id="MobiDB-lite"/>
    </source>
</evidence>
<feature type="compositionally biased region" description="Polar residues" evidence="2">
    <location>
        <begin position="41"/>
        <end position="65"/>
    </location>
</feature>
<evidence type="ECO:0000256" key="1">
    <source>
        <dbReference type="SAM" id="Coils"/>
    </source>
</evidence>
<accession>A0AA39CG93</accession>
<feature type="region of interest" description="Disordered" evidence="2">
    <location>
        <begin position="1"/>
        <end position="97"/>
    </location>
</feature>
<proteinExistence type="predicted"/>
<feature type="compositionally biased region" description="Basic and acidic residues" evidence="2">
    <location>
        <begin position="15"/>
        <end position="24"/>
    </location>
</feature>
<gene>
    <name evidence="3" type="ORF">H2200_008103</name>
</gene>
<comment type="caution">
    <text evidence="3">The sequence shown here is derived from an EMBL/GenBank/DDBJ whole genome shotgun (WGS) entry which is preliminary data.</text>
</comment>
<keyword evidence="4" id="KW-1185">Reference proteome</keyword>
<feature type="compositionally biased region" description="Basic and acidic residues" evidence="2">
    <location>
        <begin position="85"/>
        <end position="97"/>
    </location>
</feature>
<dbReference type="AlphaFoldDB" id="A0AA39CG93"/>
<sequence>MPTSECLVDLNEGTTKLEVDEDLHRRPHEAPVSAEIRPENAQGSRTQQQQAHLSTAQDHQQNTSLPRRRTKTASNTTHRPSTSHIHGEPERSQDDLRHPTLETSVRRMDSDQQGYIPRTANPVEALQFLYARVEDLKREQLKHVQDVQRLESQIKNGEATCGRLLQQYLEISRAIVTKKKHIEEDKAQLSEVQRSREAMDGKIDSILAQISSLVLDHQNMQSLNLRE</sequence>
<feature type="coiled-coil region" evidence="1">
    <location>
        <begin position="133"/>
        <end position="167"/>
    </location>
</feature>
<evidence type="ECO:0000313" key="3">
    <source>
        <dbReference type="EMBL" id="KAJ9607031.1"/>
    </source>
</evidence>
<evidence type="ECO:0000313" key="4">
    <source>
        <dbReference type="Proteomes" id="UP001172673"/>
    </source>
</evidence>
<name>A0AA39CG93_9EURO</name>